<organism evidence="1">
    <name type="scientific">uncultured Thermomicrobiales bacterium</name>
    <dbReference type="NCBI Taxonomy" id="1645740"/>
    <lineage>
        <taxon>Bacteria</taxon>
        <taxon>Pseudomonadati</taxon>
        <taxon>Thermomicrobiota</taxon>
        <taxon>Thermomicrobia</taxon>
        <taxon>Thermomicrobiales</taxon>
        <taxon>environmental samples</taxon>
    </lineage>
</organism>
<evidence type="ECO:0000313" key="1">
    <source>
        <dbReference type="EMBL" id="CAA9580406.1"/>
    </source>
</evidence>
<proteinExistence type="predicted"/>
<dbReference type="AlphaFoldDB" id="A0A6J4VKB2"/>
<gene>
    <name evidence="1" type="ORF">AVDCRST_MAG18-3046</name>
</gene>
<sequence length="130" mass="13662">MKPISTKAHGVLDYLSAGTLLALPRLLGWTPTVTTLLTGSAITTLAGSLLTKYELGLFKVLPMRGHLALDGITAATHAAATFLLFDDDDRKRGNALPILLGLVAFETGAALLTRTQPPPTERADQKLAGA</sequence>
<protein>
    <submittedName>
        <fullName evidence="1">Uncharacterized protein</fullName>
    </submittedName>
</protein>
<dbReference type="EMBL" id="CADCWN010000228">
    <property type="protein sequence ID" value="CAA9580406.1"/>
    <property type="molecule type" value="Genomic_DNA"/>
</dbReference>
<accession>A0A6J4VKB2</accession>
<reference evidence="1" key="1">
    <citation type="submission" date="2020-02" db="EMBL/GenBank/DDBJ databases">
        <authorList>
            <person name="Meier V. D."/>
        </authorList>
    </citation>
    <scope>NUCLEOTIDE SEQUENCE</scope>
    <source>
        <strain evidence="1">AVDCRST_MAG18</strain>
    </source>
</reference>
<name>A0A6J4VKB2_9BACT</name>